<dbReference type="Proteomes" id="UP000036681">
    <property type="component" value="Unplaced"/>
</dbReference>
<accession>A0A0M3I3A6</accession>
<name>A0A0M3I3A6_ASCLU</name>
<feature type="region of interest" description="Disordered" evidence="1">
    <location>
        <begin position="474"/>
        <end position="513"/>
    </location>
</feature>
<dbReference type="Gene3D" id="3.40.220.10">
    <property type="entry name" value="Leucine Aminopeptidase, subunit E, domain 1"/>
    <property type="match status" value="1"/>
</dbReference>
<proteinExistence type="predicted"/>
<protein>
    <submittedName>
        <fullName evidence="3">WAPL domain-containing protein</fullName>
    </submittedName>
</protein>
<dbReference type="InterPro" id="IPR043472">
    <property type="entry name" value="Macro_dom-like"/>
</dbReference>
<organism evidence="2 3">
    <name type="scientific">Ascaris lumbricoides</name>
    <name type="common">Giant roundworm</name>
    <dbReference type="NCBI Taxonomy" id="6252"/>
    <lineage>
        <taxon>Eukaryota</taxon>
        <taxon>Metazoa</taxon>
        <taxon>Ecdysozoa</taxon>
        <taxon>Nematoda</taxon>
        <taxon>Chromadorea</taxon>
        <taxon>Rhabditida</taxon>
        <taxon>Spirurina</taxon>
        <taxon>Ascaridomorpha</taxon>
        <taxon>Ascaridoidea</taxon>
        <taxon>Ascarididae</taxon>
        <taxon>Ascaris</taxon>
    </lineage>
</organism>
<feature type="compositionally biased region" description="Basic and acidic residues" evidence="1">
    <location>
        <begin position="475"/>
        <end position="484"/>
    </location>
</feature>
<feature type="compositionally biased region" description="Acidic residues" evidence="1">
    <location>
        <begin position="103"/>
        <end position="112"/>
    </location>
</feature>
<evidence type="ECO:0000256" key="1">
    <source>
        <dbReference type="SAM" id="MobiDB-lite"/>
    </source>
</evidence>
<feature type="region of interest" description="Disordered" evidence="1">
    <location>
        <begin position="30"/>
        <end position="49"/>
    </location>
</feature>
<feature type="region of interest" description="Disordered" evidence="1">
    <location>
        <begin position="86"/>
        <end position="125"/>
    </location>
</feature>
<sequence>MSTSDLKENTNKRRSDLLKRTITTIVDSDDDEFYTPHCGATQERHPAKKAKRILGIDSPILARTERKDRTGAGRSVEELVTTSVTNLNSDTPKMAPLVNPSEFSEEQEDITQESDSSPLPTVSEDSASFVTPDVMATRLHSKLKRSSTHISEGSPLAVFGHSFSSIRLRSNTNSLFETHSSIRSMSSVQEETSNLQSLKGGNDLSTPIGKTIHPRNRRAVTQRIECGVSMVANAIMKGITTSTHTKPPPPSRNHAKSIQKLNSDCTGNAEKCVVDGKQTTKARGRLKEFKNVVTILSKELDFEAATKPLYDAIACDISPSGLPLSTISKLILQKVGKNVKGEIDIELRHSKKVFILGSGEFTLCKYVIFVVGGYSNNNDTKIWQEVRFAYFNLVNEAVQHRHIDSLLLPYLFTEESSLMQNEVAHTALTAVVLVFVQSGFTKLKKLHIGGVNINEEIHGYYMAQLESVIGNMLPDEGKENKESDTDAADNSFDNITDDSHETNMTDTNTNDCHEKGSVATQQVREVRKWTLLQQFARSTDSKNHRRYTIHF</sequence>
<keyword evidence="2" id="KW-1185">Reference proteome</keyword>
<dbReference type="AlphaFoldDB" id="A0A0M3I3A6"/>
<evidence type="ECO:0000313" key="3">
    <source>
        <dbReference type="WBParaSite" id="ALUE_0001110001-mRNA-1"/>
    </source>
</evidence>
<reference evidence="3" key="1">
    <citation type="submission" date="2017-02" db="UniProtKB">
        <authorList>
            <consortium name="WormBaseParasite"/>
        </authorList>
    </citation>
    <scope>IDENTIFICATION</scope>
</reference>
<feature type="compositionally biased region" description="Polar residues" evidence="1">
    <location>
        <begin position="113"/>
        <end position="125"/>
    </location>
</feature>
<evidence type="ECO:0000313" key="2">
    <source>
        <dbReference type="Proteomes" id="UP000036681"/>
    </source>
</evidence>
<dbReference type="WBParaSite" id="ALUE_0001110001-mRNA-1">
    <property type="protein sequence ID" value="ALUE_0001110001-mRNA-1"/>
    <property type="gene ID" value="ALUE_0001110001"/>
</dbReference>
<dbReference type="SUPFAM" id="SSF52949">
    <property type="entry name" value="Macro domain-like"/>
    <property type="match status" value="1"/>
</dbReference>